<evidence type="ECO:0000256" key="3">
    <source>
        <dbReference type="ARBA" id="ARBA00037882"/>
    </source>
</evidence>
<dbReference type="GO" id="GO:0052699">
    <property type="term" value="P:ergothioneine biosynthetic process"/>
    <property type="evidence" value="ECO:0007669"/>
    <property type="project" value="InterPro"/>
</dbReference>
<keyword evidence="1" id="KW-0560">Oxidoreductase</keyword>
<dbReference type="AlphaFoldDB" id="A0A1H2H8D9"/>
<comment type="pathway">
    <text evidence="3">Amino-acid biosynthesis; ergothioneine biosynthesis.</text>
</comment>
<sequence>MDIKILLDEYNATRSRTMELIEPLLEEDCCVQSLPEASPVKWHLGHAAWFFEAFVLQHYETAFQPFQQEFLTMFSSYNSSNVPHPDPKRGLFTRPSLKATREYCHNIDERMTNLSHQVTADEMLQMIITLGIHHELQHQELMLTDLKHLLSQNPLNPIYQPKIDLRATDSSISAPLKWHSFDAGIIEIGYEGEGFSYDNESPRHKQYLYPYQLASRLVTNGEYLQFIEDNGYDNPCFWFSEGWNWIKSTHCHHPLYWRHEAGAWKEFTLHGLVPLNLNLPVIHISYYEASAFAQWRGARLPTEAEWENTASLQKIAGDFADNNYFHPRHTAIGESVKINALYGSAWEWTQSSYSPYPGYNPKKSNSNKPKSDIWDVAVGEYNSESMVNQYVLRGGSCITPRKRIRPSMRNFFPAETRWQFSGIRLARNET</sequence>
<dbReference type="KEGG" id="nur:ATY38_12435"/>
<evidence type="ECO:0000259" key="4">
    <source>
        <dbReference type="Pfam" id="PF03781"/>
    </source>
</evidence>
<evidence type="ECO:0000259" key="5">
    <source>
        <dbReference type="Pfam" id="PF12867"/>
    </source>
</evidence>
<dbReference type="NCBIfam" id="TIGR03440">
    <property type="entry name" value="egtB_TIGR03440"/>
    <property type="match status" value="1"/>
</dbReference>
<feature type="domain" description="DinB-like" evidence="5">
    <location>
        <begin position="10"/>
        <end position="128"/>
    </location>
</feature>
<protein>
    <submittedName>
        <fullName evidence="6">Ergothioneine biosynthesis protein EgtB</fullName>
    </submittedName>
</protein>
<feature type="domain" description="Sulfatase-modifying factor enzyme-like" evidence="4">
    <location>
        <begin position="182"/>
        <end position="328"/>
    </location>
</feature>
<dbReference type="Pfam" id="PF03781">
    <property type="entry name" value="FGE-sulfatase"/>
    <property type="match status" value="2"/>
</dbReference>
<dbReference type="PANTHER" id="PTHR23150">
    <property type="entry name" value="SULFATASE MODIFYING FACTOR 1, 2"/>
    <property type="match status" value="1"/>
</dbReference>
<accession>A0A1H2H8D9</accession>
<dbReference type="Proteomes" id="UP000182882">
    <property type="component" value="Unassembled WGS sequence"/>
</dbReference>
<keyword evidence="7" id="KW-1185">Reference proteome</keyword>
<gene>
    <name evidence="6" type="ORF">SAMN05216406_14312</name>
</gene>
<dbReference type="PANTHER" id="PTHR23150:SF36">
    <property type="entry name" value="HERCYNINE OXYGENASE"/>
    <property type="match status" value="1"/>
</dbReference>
<dbReference type="SUPFAM" id="SSF109854">
    <property type="entry name" value="DinB/YfiT-like putative metalloenzymes"/>
    <property type="match status" value="1"/>
</dbReference>
<evidence type="ECO:0000256" key="2">
    <source>
        <dbReference type="ARBA" id="ARBA00023004"/>
    </source>
</evidence>
<evidence type="ECO:0000256" key="1">
    <source>
        <dbReference type="ARBA" id="ARBA00023002"/>
    </source>
</evidence>
<dbReference type="SUPFAM" id="SSF56436">
    <property type="entry name" value="C-type lectin-like"/>
    <property type="match status" value="1"/>
</dbReference>
<organism evidence="6 7">
    <name type="scientific">Nitrosomonas ureae</name>
    <dbReference type="NCBI Taxonomy" id="44577"/>
    <lineage>
        <taxon>Bacteria</taxon>
        <taxon>Pseudomonadati</taxon>
        <taxon>Pseudomonadota</taxon>
        <taxon>Betaproteobacteria</taxon>
        <taxon>Nitrosomonadales</taxon>
        <taxon>Nitrosomonadaceae</taxon>
        <taxon>Nitrosomonas</taxon>
    </lineage>
</organism>
<dbReference type="InterPro" id="IPR024775">
    <property type="entry name" value="DinB-like"/>
</dbReference>
<dbReference type="RefSeq" id="WP_062559584.1">
    <property type="nucleotide sequence ID" value="NZ_CP013341.1"/>
</dbReference>
<dbReference type="InterPro" id="IPR042095">
    <property type="entry name" value="SUMF_sf"/>
</dbReference>
<dbReference type="InterPro" id="IPR034660">
    <property type="entry name" value="DinB/YfiT-like"/>
</dbReference>
<feature type="domain" description="Sulfatase-modifying factor enzyme-like" evidence="4">
    <location>
        <begin position="341"/>
        <end position="427"/>
    </location>
</feature>
<dbReference type="InterPro" id="IPR016187">
    <property type="entry name" value="CTDL_fold"/>
</dbReference>
<dbReference type="Pfam" id="PF12867">
    <property type="entry name" value="DinB_2"/>
    <property type="match status" value="1"/>
</dbReference>
<dbReference type="EMBL" id="FNLN01000043">
    <property type="protein sequence ID" value="SDU28085.1"/>
    <property type="molecule type" value="Genomic_DNA"/>
</dbReference>
<evidence type="ECO:0000313" key="6">
    <source>
        <dbReference type="EMBL" id="SDU28085.1"/>
    </source>
</evidence>
<dbReference type="InterPro" id="IPR017806">
    <property type="entry name" value="EgtB"/>
</dbReference>
<dbReference type="InterPro" id="IPR051043">
    <property type="entry name" value="Sulfatase_Mod_Factor_Kinase"/>
</dbReference>
<dbReference type="InterPro" id="IPR005532">
    <property type="entry name" value="SUMF_dom"/>
</dbReference>
<evidence type="ECO:0000313" key="7">
    <source>
        <dbReference type="Proteomes" id="UP000182882"/>
    </source>
</evidence>
<proteinExistence type="predicted"/>
<reference evidence="7" key="1">
    <citation type="submission" date="2016-10" db="EMBL/GenBank/DDBJ databases">
        <authorList>
            <person name="Varghese N."/>
            <person name="Submissions S."/>
        </authorList>
    </citation>
    <scope>NUCLEOTIDE SEQUENCE [LARGE SCALE GENOMIC DNA]</scope>
    <source>
        <strain evidence="7">Nm10</strain>
    </source>
</reference>
<name>A0A1H2H8D9_9PROT</name>
<keyword evidence="2" id="KW-0408">Iron</keyword>
<dbReference type="Gene3D" id="3.90.1580.10">
    <property type="entry name" value="paralog of FGE (formylglycine-generating enzyme)"/>
    <property type="match status" value="1"/>
</dbReference>
<dbReference type="Gene3D" id="1.20.120.450">
    <property type="entry name" value="dinb family like domain"/>
    <property type="match status" value="1"/>
</dbReference>